<dbReference type="CDD" id="cd03441">
    <property type="entry name" value="R_hydratase_like"/>
    <property type="match status" value="1"/>
</dbReference>
<evidence type="ECO:0008006" key="3">
    <source>
        <dbReference type="Google" id="ProtNLM"/>
    </source>
</evidence>
<gene>
    <name evidence="1" type="ORF">SAMN04487993_1005158</name>
</gene>
<dbReference type="STRING" id="555512.SAMN04487993_1005158"/>
<dbReference type="AlphaFoldDB" id="A0A1G8KXK0"/>
<evidence type="ECO:0000313" key="1">
    <source>
        <dbReference type="EMBL" id="SDI48255.1"/>
    </source>
</evidence>
<dbReference type="SUPFAM" id="SSF54637">
    <property type="entry name" value="Thioesterase/thiol ester dehydrase-isomerase"/>
    <property type="match status" value="2"/>
</dbReference>
<dbReference type="Gene3D" id="3.10.129.10">
    <property type="entry name" value="Hotdog Thioesterase"/>
    <property type="match status" value="1"/>
</dbReference>
<proteinExistence type="predicted"/>
<dbReference type="OrthoDB" id="5174360at2"/>
<sequence>MDMLPERLELTAILDPKPRYKGTSHEDATARAMGFRAALLPGVFVYGHATRLAVMGWGEDWLARGRAQVRFRRPVHAGDPLVVERGALVRGANGVDAPVQVSNADTGEIVLDGSFGLADAPEVAPAQLPILPSLTPRRPILPGEVPVGLQLGAEPSVLDAATVHESLADFHETEPIYAERGLVHSGCLIRKTMGDALGNLTLPMPVIFTGLSVSHLAPAPVGATYRTSSCLTRSWDARGKHYFETDEWLIADGVPVARHLRQNLYAMDTK</sequence>
<dbReference type="InterPro" id="IPR029069">
    <property type="entry name" value="HotDog_dom_sf"/>
</dbReference>
<dbReference type="Proteomes" id="UP000199093">
    <property type="component" value="Unassembled WGS sequence"/>
</dbReference>
<dbReference type="EMBL" id="FNEJ01000005">
    <property type="protein sequence ID" value="SDI48255.1"/>
    <property type="molecule type" value="Genomic_DNA"/>
</dbReference>
<evidence type="ECO:0000313" key="2">
    <source>
        <dbReference type="Proteomes" id="UP000199093"/>
    </source>
</evidence>
<name>A0A1G8KXK0_9RHOB</name>
<organism evidence="1 2">
    <name type="scientific">Salipiger marinus</name>
    <dbReference type="NCBI Taxonomy" id="555512"/>
    <lineage>
        <taxon>Bacteria</taxon>
        <taxon>Pseudomonadati</taxon>
        <taxon>Pseudomonadota</taxon>
        <taxon>Alphaproteobacteria</taxon>
        <taxon>Rhodobacterales</taxon>
        <taxon>Roseobacteraceae</taxon>
        <taxon>Salipiger</taxon>
    </lineage>
</organism>
<dbReference type="RefSeq" id="WP_089845471.1">
    <property type="nucleotide sequence ID" value="NZ_FNEJ01000005.1"/>
</dbReference>
<reference evidence="2" key="1">
    <citation type="submission" date="2016-10" db="EMBL/GenBank/DDBJ databases">
        <authorList>
            <person name="Varghese N."/>
            <person name="Submissions S."/>
        </authorList>
    </citation>
    <scope>NUCLEOTIDE SEQUENCE [LARGE SCALE GENOMIC DNA]</scope>
    <source>
        <strain evidence="2">DSM 26424</strain>
    </source>
</reference>
<protein>
    <recommendedName>
        <fullName evidence="3">MaoC like domain-containing protein</fullName>
    </recommendedName>
</protein>
<accession>A0A1G8KXK0</accession>
<keyword evidence="2" id="KW-1185">Reference proteome</keyword>